<dbReference type="SUPFAM" id="SSF48498">
    <property type="entry name" value="Tetracyclin repressor-like, C-terminal domain"/>
    <property type="match status" value="1"/>
</dbReference>
<dbReference type="InterPro" id="IPR036271">
    <property type="entry name" value="Tet_transcr_reg_TetR-rel_C_sf"/>
</dbReference>
<dbReference type="SUPFAM" id="SSF46689">
    <property type="entry name" value="Homeodomain-like"/>
    <property type="match status" value="1"/>
</dbReference>
<dbReference type="GO" id="GO:0003700">
    <property type="term" value="F:DNA-binding transcription factor activity"/>
    <property type="evidence" value="ECO:0007669"/>
    <property type="project" value="TreeGrafter"/>
</dbReference>
<sequence>MTQPRPHDEALRADLVAAATVRLADRGPDALSLREVSAACGTSTTAIYALFGGKVQLIDAVIDEGWERLTTALTSIDFDPHPQRRLRDLGVAYRCWSRDNRELYAAMFTRDSGTDGAPLPAVSAGIRKATVPFHQASYAAILGTELTPDSPSSIDDAEQQELICNVVTAMWVSLHGWMSFTGLRLVDPSDVSFEEFIPQLVDAAVKSGQELYNPESGQQRHPWTAADARSPYTPD</sequence>
<evidence type="ECO:0000313" key="7">
    <source>
        <dbReference type="EMBL" id="MBB3023365.1"/>
    </source>
</evidence>
<dbReference type="PANTHER" id="PTHR30055">
    <property type="entry name" value="HTH-TYPE TRANSCRIPTIONAL REGULATOR RUTR"/>
    <property type="match status" value="1"/>
</dbReference>
<proteinExistence type="predicted"/>
<dbReference type="InterPro" id="IPR025996">
    <property type="entry name" value="MT1864/Rv1816-like_C"/>
</dbReference>
<comment type="caution">
    <text evidence="7">The sequence shown here is derived from an EMBL/GenBank/DDBJ whole genome shotgun (WGS) entry which is preliminary data.</text>
</comment>
<evidence type="ECO:0000256" key="4">
    <source>
        <dbReference type="PROSITE-ProRule" id="PRU00335"/>
    </source>
</evidence>
<organism evidence="7 8">
    <name type="scientific">Helcobacillus massiliensis</name>
    <dbReference type="NCBI Taxonomy" id="521392"/>
    <lineage>
        <taxon>Bacteria</taxon>
        <taxon>Bacillati</taxon>
        <taxon>Actinomycetota</taxon>
        <taxon>Actinomycetes</taxon>
        <taxon>Micrococcales</taxon>
        <taxon>Dermabacteraceae</taxon>
        <taxon>Helcobacillus</taxon>
    </lineage>
</organism>
<dbReference type="Proteomes" id="UP000568050">
    <property type="component" value="Unassembled WGS sequence"/>
</dbReference>
<feature type="DNA-binding region" description="H-T-H motif" evidence="4">
    <location>
        <begin position="32"/>
        <end position="51"/>
    </location>
</feature>
<dbReference type="Pfam" id="PF13305">
    <property type="entry name" value="TetR_C_33"/>
    <property type="match status" value="1"/>
</dbReference>
<keyword evidence="1" id="KW-0805">Transcription regulation</keyword>
<evidence type="ECO:0000256" key="2">
    <source>
        <dbReference type="ARBA" id="ARBA00023125"/>
    </source>
</evidence>
<evidence type="ECO:0000256" key="1">
    <source>
        <dbReference type="ARBA" id="ARBA00023015"/>
    </source>
</evidence>
<keyword evidence="3" id="KW-0804">Transcription</keyword>
<evidence type="ECO:0000313" key="8">
    <source>
        <dbReference type="Proteomes" id="UP000568050"/>
    </source>
</evidence>
<dbReference type="PANTHER" id="PTHR30055:SF234">
    <property type="entry name" value="HTH-TYPE TRANSCRIPTIONAL REGULATOR BETI"/>
    <property type="match status" value="1"/>
</dbReference>
<reference evidence="7 8" key="1">
    <citation type="submission" date="2020-08" db="EMBL/GenBank/DDBJ databases">
        <title>Sequencing the genomes of 1000 actinobacteria strains.</title>
        <authorList>
            <person name="Klenk H.-P."/>
        </authorList>
    </citation>
    <scope>NUCLEOTIDE SEQUENCE [LARGE SCALE GENOMIC DNA]</scope>
    <source>
        <strain evidence="7 8">DSM 23040</strain>
    </source>
</reference>
<evidence type="ECO:0000256" key="3">
    <source>
        <dbReference type="ARBA" id="ARBA00023163"/>
    </source>
</evidence>
<dbReference type="InterPro" id="IPR050109">
    <property type="entry name" value="HTH-type_TetR-like_transc_reg"/>
</dbReference>
<evidence type="ECO:0000256" key="5">
    <source>
        <dbReference type="SAM" id="MobiDB-lite"/>
    </source>
</evidence>
<dbReference type="AlphaFoldDB" id="A0A839QUF3"/>
<feature type="domain" description="HTH tetR-type" evidence="6">
    <location>
        <begin position="9"/>
        <end position="69"/>
    </location>
</feature>
<keyword evidence="8" id="KW-1185">Reference proteome</keyword>
<feature type="region of interest" description="Disordered" evidence="5">
    <location>
        <begin position="210"/>
        <end position="235"/>
    </location>
</feature>
<gene>
    <name evidence="7" type="ORF">FHX50_001657</name>
</gene>
<dbReference type="RefSeq" id="WP_183376493.1">
    <property type="nucleotide sequence ID" value="NZ_CBCSFZ010000014.1"/>
</dbReference>
<accession>A0A839QUF3</accession>
<name>A0A839QUF3_9MICO</name>
<dbReference type="PROSITE" id="PS50977">
    <property type="entry name" value="HTH_TETR_2"/>
    <property type="match status" value="1"/>
</dbReference>
<keyword evidence="2 4" id="KW-0238">DNA-binding</keyword>
<dbReference type="EMBL" id="JACHWP010000004">
    <property type="protein sequence ID" value="MBB3023365.1"/>
    <property type="molecule type" value="Genomic_DNA"/>
</dbReference>
<protein>
    <submittedName>
        <fullName evidence="7">AcrR family transcriptional regulator</fullName>
    </submittedName>
</protein>
<evidence type="ECO:0000259" key="6">
    <source>
        <dbReference type="PROSITE" id="PS50977"/>
    </source>
</evidence>
<dbReference type="InterPro" id="IPR001647">
    <property type="entry name" value="HTH_TetR"/>
</dbReference>
<dbReference type="InterPro" id="IPR009057">
    <property type="entry name" value="Homeodomain-like_sf"/>
</dbReference>
<dbReference type="GO" id="GO:0000976">
    <property type="term" value="F:transcription cis-regulatory region binding"/>
    <property type="evidence" value="ECO:0007669"/>
    <property type="project" value="TreeGrafter"/>
</dbReference>
<dbReference type="Pfam" id="PF00440">
    <property type="entry name" value="TetR_N"/>
    <property type="match status" value="1"/>
</dbReference>
<dbReference type="Gene3D" id="1.10.357.10">
    <property type="entry name" value="Tetracycline Repressor, domain 2"/>
    <property type="match status" value="1"/>
</dbReference>